<dbReference type="InterPro" id="IPR057981">
    <property type="entry name" value="TPR_LAA1-like_C"/>
</dbReference>
<feature type="region of interest" description="Disordered" evidence="3">
    <location>
        <begin position="277"/>
        <end position="313"/>
    </location>
</feature>
<evidence type="ECO:0000256" key="1">
    <source>
        <dbReference type="ARBA" id="ARBA00008304"/>
    </source>
</evidence>
<dbReference type="InterPro" id="IPR000357">
    <property type="entry name" value="HEAT"/>
</dbReference>
<organism evidence="5 6">
    <name type="scientific">Friedmanniomyces simplex</name>
    <dbReference type="NCBI Taxonomy" id="329884"/>
    <lineage>
        <taxon>Eukaryota</taxon>
        <taxon>Fungi</taxon>
        <taxon>Dikarya</taxon>
        <taxon>Ascomycota</taxon>
        <taxon>Pezizomycotina</taxon>
        <taxon>Dothideomycetes</taxon>
        <taxon>Dothideomycetidae</taxon>
        <taxon>Mycosphaerellales</taxon>
        <taxon>Teratosphaeriaceae</taxon>
        <taxon>Friedmanniomyces</taxon>
    </lineage>
</organism>
<evidence type="ECO:0000313" key="5">
    <source>
        <dbReference type="EMBL" id="TKA70891.1"/>
    </source>
</evidence>
<dbReference type="GO" id="GO:0030139">
    <property type="term" value="C:endocytic vesicle"/>
    <property type="evidence" value="ECO:0007669"/>
    <property type="project" value="TreeGrafter"/>
</dbReference>
<dbReference type="PANTHER" id="PTHR21663">
    <property type="entry name" value="HYPOTHETICAL HEAT DOMAIN-CONTAINING"/>
    <property type="match status" value="1"/>
</dbReference>
<evidence type="ECO:0000259" key="4">
    <source>
        <dbReference type="Pfam" id="PF25808"/>
    </source>
</evidence>
<dbReference type="GO" id="GO:0008104">
    <property type="term" value="P:intracellular protein localization"/>
    <property type="evidence" value="ECO:0007669"/>
    <property type="project" value="TreeGrafter"/>
</dbReference>
<dbReference type="InterPro" id="IPR011989">
    <property type="entry name" value="ARM-like"/>
</dbReference>
<dbReference type="STRING" id="329884.A0A4U0X4W4"/>
<feature type="compositionally biased region" description="Basic residues" evidence="3">
    <location>
        <begin position="283"/>
        <end position="293"/>
    </location>
</feature>
<dbReference type="Proteomes" id="UP000309340">
    <property type="component" value="Unassembled WGS sequence"/>
</dbReference>
<comment type="caution">
    <text evidence="5">The sequence shown here is derived from an EMBL/GenBank/DDBJ whole genome shotgun (WGS) entry which is preliminary data.</text>
</comment>
<dbReference type="OrthoDB" id="192608at2759"/>
<dbReference type="InterPro" id="IPR046837">
    <property type="entry name" value="Laa1/Sip1/HEATR5-like_HEAT"/>
</dbReference>
<dbReference type="GO" id="GO:0006897">
    <property type="term" value="P:endocytosis"/>
    <property type="evidence" value="ECO:0007669"/>
    <property type="project" value="TreeGrafter"/>
</dbReference>
<dbReference type="PANTHER" id="PTHR21663:SF0">
    <property type="entry name" value="HEAT REPEAT-CONTAINING PROTEIN 5B"/>
    <property type="match status" value="1"/>
</dbReference>
<comment type="similarity">
    <text evidence="1">Belongs to the HEATR5 family.</text>
</comment>
<dbReference type="GO" id="GO:0016020">
    <property type="term" value="C:membrane"/>
    <property type="evidence" value="ECO:0007669"/>
    <property type="project" value="TreeGrafter"/>
</dbReference>
<dbReference type="Pfam" id="PF25808">
    <property type="entry name" value="TPR_LAA1_C"/>
    <property type="match status" value="1"/>
</dbReference>
<sequence>MAEREPAPPEAPKPTANGEATPFQLDVQKLHSLASEQQSLYLLTFTADLARHVESLDTEGATAEQAALKKELLQIVNLSSPPPTRVIRNNLGRCFGGIFSKGNRKLLYESINDLVAIVQAGKDKDVRAKHAAVACLGALFEAAGDSAVSLSPLACTAALKSLKSASNDTGYRSAIFKSLGRISKGIVAALDEDVARSIWKQARNAASGEKSLLVQASACWCLEQLVRHTPYFDNSNDFEKLQTVLYKAIESSSASVRHPAASCLATELVKSFSESPSKDAVPRIRKPRKSKKAVKGEELDEELERASSPAPDKPATALSYTLVEMLRIMSTHYCRSTTTNKARAGIAVCYIKVFKSLGESVLEKSFGDIARHLFTDILSHPSLSYNKYRQAISRKFVRILLERVIGKMLGETAQLNACRLLLNDVIKDYPQAVKERPEPNKHTLVGALSAVTALIGYLDAAIGSIADTCREGLLQVLQHPNFTVQVYASKALRAFVLACPQQLLPTVTICMNSVNRELNLLAGPRQAPRRCIGYAHGLAAVLSTSSRHPLYGSVDVYARVLQQATTLLKSSGSSDLRVSSCQLQVAWIMIGGLMSLGPNFVKIHLSQLMLLWKNALPRPVPKENMSQRNMIELSYLAHVRECALGSVRAFLIFNQRLLTSDISKRLSAMLENTVAFLQSLPEKKVSDDPTNRLSPALQLQDYEVMVRRRVFQDFFLLLKLSPAGSMETTAHSTVLPLAVASFSDADYFAPSSLSAAIASAAAAFESIWDVGDNYAFGLTGLIRGLDVVDPASGRTERHWSSRQDDDDEVDRIVLSPIGSGLEYDATSTYLSDAQDHEPKPAATGAVDAAISAFALCLPLQAPRVQEGALEQIASSLSAFSLQKDPARKSAITVNVAIALHAACKVATGDEEVAKGDLRSAATEKALQALLHGCIKDPDDRVRLLAARAIGDLCRSSGNALTAAEVTYLTETIVNNREPHVRAGCASSLASIHSQLGGMAAGFYMKTIVGILMSLAADAHPHVHFWALDSLAGVAESAGLNFSGYVSNSIGMLSRLYVSDSHSIETAALAPSNMAMELPVTAAIARGVDSVINVLGPDLQDATKARDMLLTLVQLFSQEADAGITLESLRCLEHLSLYAPGHLEFARYVQRLQTDIDSGSAETAMSSLHGLSVLMRRDAFEIIRTARPGLEERLWDYLNSDPDQADIKNIFTNWLHQTGPSNPTEWIQRCNTILTKTKAKGEQPKTAVAKDTAAPDLQDEEVAGFAAAGGSKEDDAQAPTSTQELMRWQVRLFAMGCLHDLIAIISKEAAINDDGPGVAALQQRVADVVRIAFSASTAGVAALRVVGMRIIDQILKLFGRVPDPDFPEAMLLEQYQAQISSALTPAFAADSSPDLAAAAVSVCATFIATGIVTDIDRMGRILKVLVSALESFSNESESASIGDLQSPSANAQVMVRMAVFAAWAQLQIASAEQRYLLNVVKPHISQLVPLWLASLREYSRLRFEPDISANLGGASLSGDVDTVYAALNRETLLGFYADSWLSLVDAIASLIDEDSEVVFEALDGKNVEADAHSHDGVNGVKGMVRKSTGINYREEPVAFFFVLFGLAFESLAVRSTDDEATTRQRNLDILQALKKILRPSVSGNAVYQEVVFSETVDLLSRMVLTETFGVQSVVVEIARNLCLVHPSSRQGLQTPVNGEALSDDIEQLFELTRIIVLVLGGLIPGLSETPVSVHLESSEEATALVRTALQALVEVSEVFPSIIKTDLHATILHIFVMILATGACQATIVPQALPIFRRFLTSIVDDRRSETRSQLRNALARMLLVLKNAQKRETSASLPCEKSTLLAITVLLSTTSRDIGEDDPLIARFVGELGESLGAPMTSRVAAGCLRTLLLAGVASAPLVTTSTVFLAEGVELEGLEEGRTLTAQTLTIYASKVPPAQRPAAVALFTSALLERASKGGSGTYQETATRLLDLAAADNTSFRAIVSTMDGERKALLEQILKARAGVQRARSDMDGDREPTIALKMNFGG</sequence>
<keyword evidence="2" id="KW-0677">Repeat</keyword>
<feature type="region of interest" description="Disordered" evidence="3">
    <location>
        <begin position="1"/>
        <end position="20"/>
    </location>
</feature>
<keyword evidence="6" id="KW-1185">Reference proteome</keyword>
<name>A0A4U0X4W4_9PEZI</name>
<dbReference type="GO" id="GO:0005829">
    <property type="term" value="C:cytosol"/>
    <property type="evidence" value="ECO:0007669"/>
    <property type="project" value="GOC"/>
</dbReference>
<evidence type="ECO:0000256" key="2">
    <source>
        <dbReference type="ARBA" id="ARBA00022737"/>
    </source>
</evidence>
<dbReference type="EMBL" id="NAJQ01000378">
    <property type="protein sequence ID" value="TKA70891.1"/>
    <property type="molecule type" value="Genomic_DNA"/>
</dbReference>
<dbReference type="InterPro" id="IPR040108">
    <property type="entry name" value="Laa1/Sip1/HEATR5"/>
</dbReference>
<protein>
    <recommendedName>
        <fullName evidence="4">LAA1-like C-terminal TPR repeats domain-containing protein</fullName>
    </recommendedName>
</protein>
<dbReference type="Gene3D" id="1.25.10.10">
    <property type="entry name" value="Leucine-rich Repeat Variant"/>
    <property type="match status" value="3"/>
</dbReference>
<proteinExistence type="inferred from homology"/>
<dbReference type="GO" id="GO:0005794">
    <property type="term" value="C:Golgi apparatus"/>
    <property type="evidence" value="ECO:0007669"/>
    <property type="project" value="TreeGrafter"/>
</dbReference>
<evidence type="ECO:0000256" key="3">
    <source>
        <dbReference type="SAM" id="MobiDB-lite"/>
    </source>
</evidence>
<gene>
    <name evidence="5" type="ORF">B0A55_08101</name>
</gene>
<accession>A0A4U0X4W4</accession>
<evidence type="ECO:0000313" key="6">
    <source>
        <dbReference type="Proteomes" id="UP000309340"/>
    </source>
</evidence>
<feature type="domain" description="LAA1-like C-terminal TPR repeats" evidence="4">
    <location>
        <begin position="1861"/>
        <end position="2013"/>
    </location>
</feature>
<reference evidence="5 6" key="1">
    <citation type="submission" date="2017-03" db="EMBL/GenBank/DDBJ databases">
        <title>Genomes of endolithic fungi from Antarctica.</title>
        <authorList>
            <person name="Coleine C."/>
            <person name="Masonjones S."/>
            <person name="Stajich J.E."/>
        </authorList>
    </citation>
    <scope>NUCLEOTIDE SEQUENCE [LARGE SCALE GENOMIC DNA]</scope>
    <source>
        <strain evidence="5 6">CCFEE 5184</strain>
    </source>
</reference>
<dbReference type="GO" id="GO:0042147">
    <property type="term" value="P:retrograde transport, endosome to Golgi"/>
    <property type="evidence" value="ECO:0007669"/>
    <property type="project" value="TreeGrafter"/>
</dbReference>
<dbReference type="InterPro" id="IPR016024">
    <property type="entry name" value="ARM-type_fold"/>
</dbReference>
<dbReference type="Pfam" id="PF20210">
    <property type="entry name" value="Laa1_Sip1_HTR5"/>
    <property type="match status" value="1"/>
</dbReference>
<dbReference type="SUPFAM" id="SSF48371">
    <property type="entry name" value="ARM repeat"/>
    <property type="match status" value="2"/>
</dbReference>
<dbReference type="Pfam" id="PF02985">
    <property type="entry name" value="HEAT"/>
    <property type="match status" value="1"/>
</dbReference>